<reference evidence="2 3" key="1">
    <citation type="submission" date="2020-08" db="EMBL/GenBank/DDBJ databases">
        <title>Genomic Encyclopedia of Type Strains, Phase IV (KMG-IV): sequencing the most valuable type-strain genomes for metagenomic binning, comparative biology and taxonomic classification.</title>
        <authorList>
            <person name="Goeker M."/>
        </authorList>
    </citation>
    <scope>NUCLEOTIDE SEQUENCE [LARGE SCALE GENOMIC DNA]</scope>
    <source>
        <strain evidence="2 3">DSM 103733</strain>
    </source>
</reference>
<keyword evidence="3" id="KW-1185">Reference proteome</keyword>
<dbReference type="Gene3D" id="3.30.160.150">
    <property type="entry name" value="Lipoprotein like domain"/>
    <property type="match status" value="1"/>
</dbReference>
<comment type="caution">
    <text evidence="2">The sequence shown here is derived from an EMBL/GenBank/DDBJ whole genome shotgun (WGS) entry which is preliminary data.</text>
</comment>
<proteinExistence type="predicted"/>
<dbReference type="GO" id="GO:0043165">
    <property type="term" value="P:Gram-negative-bacterium-type cell outer membrane assembly"/>
    <property type="evidence" value="ECO:0007669"/>
    <property type="project" value="InterPro"/>
</dbReference>
<sequence>MRRALVAAFSALVLSVAGCGYHTAGSAAHLPNSVHTLAVPVFQNATQSYHLEVAFTQAIVKEFSSRTSYHLVSSGDDADATLQGTITSYQVLPLTYNSQTGQSSSFEITVKARIVLLDRNHKTLYQNSNYLFRQQYETTQDLVTFIQEDPAAAQRLSRDFAQGVVSDILESF</sequence>
<gene>
    <name evidence="2" type="ORF">HNQ77_004264</name>
</gene>
<protein>
    <submittedName>
        <fullName evidence="2">Outer membrane lipopolysaccharide assembly protein LptE/RlpB</fullName>
    </submittedName>
</protein>
<accession>A0A841JY66</accession>
<evidence type="ECO:0000256" key="1">
    <source>
        <dbReference type="SAM" id="SignalP"/>
    </source>
</evidence>
<dbReference type="OrthoDB" id="119283at2"/>
<feature type="signal peptide" evidence="1">
    <location>
        <begin position="1"/>
        <end position="19"/>
    </location>
</feature>
<evidence type="ECO:0000313" key="3">
    <source>
        <dbReference type="Proteomes" id="UP000538666"/>
    </source>
</evidence>
<keyword evidence="1" id="KW-0732">Signal</keyword>
<organism evidence="2 3">
    <name type="scientific">Silvibacterium bohemicum</name>
    <dbReference type="NCBI Taxonomy" id="1577686"/>
    <lineage>
        <taxon>Bacteria</taxon>
        <taxon>Pseudomonadati</taxon>
        <taxon>Acidobacteriota</taxon>
        <taxon>Terriglobia</taxon>
        <taxon>Terriglobales</taxon>
        <taxon>Acidobacteriaceae</taxon>
        <taxon>Silvibacterium</taxon>
    </lineage>
</organism>
<dbReference type="GO" id="GO:0019867">
    <property type="term" value="C:outer membrane"/>
    <property type="evidence" value="ECO:0007669"/>
    <property type="project" value="InterPro"/>
</dbReference>
<dbReference type="EMBL" id="JACHEK010000009">
    <property type="protein sequence ID" value="MBB6146292.1"/>
    <property type="molecule type" value="Genomic_DNA"/>
</dbReference>
<name>A0A841JY66_9BACT</name>
<feature type="chain" id="PRO_5032728340" evidence="1">
    <location>
        <begin position="20"/>
        <end position="172"/>
    </location>
</feature>
<evidence type="ECO:0000313" key="2">
    <source>
        <dbReference type="EMBL" id="MBB6146292.1"/>
    </source>
</evidence>
<dbReference type="AlphaFoldDB" id="A0A841JY66"/>
<dbReference type="RefSeq" id="WP_050058255.1">
    <property type="nucleotide sequence ID" value="NZ_JACHEK010000009.1"/>
</dbReference>
<dbReference type="InterPro" id="IPR007485">
    <property type="entry name" value="LPS_assembly_LptE"/>
</dbReference>
<dbReference type="Proteomes" id="UP000538666">
    <property type="component" value="Unassembled WGS sequence"/>
</dbReference>
<dbReference type="Pfam" id="PF04390">
    <property type="entry name" value="LptE"/>
    <property type="match status" value="1"/>
</dbReference>
<dbReference type="PROSITE" id="PS51257">
    <property type="entry name" value="PROKAR_LIPOPROTEIN"/>
    <property type="match status" value="1"/>
</dbReference>